<dbReference type="AlphaFoldDB" id="A0A4Q9MEW2"/>
<feature type="region of interest" description="Disordered" evidence="1">
    <location>
        <begin position="1"/>
        <end position="62"/>
    </location>
</feature>
<protein>
    <recommendedName>
        <fullName evidence="2">Fungal-type protein kinase domain-containing protein</fullName>
    </recommendedName>
</protein>
<feature type="compositionally biased region" description="Polar residues" evidence="1">
    <location>
        <begin position="8"/>
        <end position="38"/>
    </location>
</feature>
<gene>
    <name evidence="3" type="ORF">BD311DRAFT_766227</name>
</gene>
<dbReference type="Proteomes" id="UP000292957">
    <property type="component" value="Unassembled WGS sequence"/>
</dbReference>
<organism evidence="3">
    <name type="scientific">Dichomitus squalens</name>
    <dbReference type="NCBI Taxonomy" id="114155"/>
    <lineage>
        <taxon>Eukaryota</taxon>
        <taxon>Fungi</taxon>
        <taxon>Dikarya</taxon>
        <taxon>Basidiomycota</taxon>
        <taxon>Agaricomycotina</taxon>
        <taxon>Agaricomycetes</taxon>
        <taxon>Polyporales</taxon>
        <taxon>Polyporaceae</taxon>
        <taxon>Dichomitus</taxon>
    </lineage>
</organism>
<feature type="domain" description="Fungal-type protein kinase" evidence="2">
    <location>
        <begin position="63"/>
        <end position="123"/>
    </location>
</feature>
<evidence type="ECO:0000256" key="1">
    <source>
        <dbReference type="SAM" id="MobiDB-lite"/>
    </source>
</evidence>
<reference evidence="3" key="1">
    <citation type="submission" date="2019-01" db="EMBL/GenBank/DDBJ databases">
        <title>Draft genome sequences of three monokaryotic isolates of the white-rot basidiomycete fungus Dichomitus squalens.</title>
        <authorList>
            <consortium name="DOE Joint Genome Institute"/>
            <person name="Lopez S.C."/>
            <person name="Andreopoulos B."/>
            <person name="Pangilinan J."/>
            <person name="Lipzen A."/>
            <person name="Riley R."/>
            <person name="Ahrendt S."/>
            <person name="Ng V."/>
            <person name="Barry K."/>
            <person name="Daum C."/>
            <person name="Grigoriev I.V."/>
            <person name="Hilden K.S."/>
            <person name="Makela M.R."/>
            <person name="de Vries R.P."/>
        </authorList>
    </citation>
    <scope>NUCLEOTIDE SEQUENCE [LARGE SCALE GENOMIC DNA]</scope>
    <source>
        <strain evidence="3">OM18370.1</strain>
    </source>
</reference>
<dbReference type="EMBL" id="ML143476">
    <property type="protein sequence ID" value="TBU24612.1"/>
    <property type="molecule type" value="Genomic_DNA"/>
</dbReference>
<sequence length="154" mass="17041">MSPLAENQLPQVMSTSEPKMDVDSQTTTSPPQEDTNGESAPPESSGAAQAEPPTSRLERVKPRDLCEFKHSMQLVEVMLGAIVAHKQLHDDAGILHGDINPNTIVMLEGEDGKVRGALIDYDMPLCEAAMRKLLKPDRAVPPPQQKRYRMGYWH</sequence>
<accession>A0A4Q9MEW2</accession>
<evidence type="ECO:0000313" key="3">
    <source>
        <dbReference type="EMBL" id="TBU24612.1"/>
    </source>
</evidence>
<name>A0A4Q9MEW2_9APHY</name>
<dbReference type="InterPro" id="IPR040976">
    <property type="entry name" value="Pkinase_fungal"/>
</dbReference>
<dbReference type="SUPFAM" id="SSF56112">
    <property type="entry name" value="Protein kinase-like (PK-like)"/>
    <property type="match status" value="1"/>
</dbReference>
<dbReference type="OrthoDB" id="2747778at2759"/>
<proteinExistence type="predicted"/>
<dbReference type="InterPro" id="IPR011009">
    <property type="entry name" value="Kinase-like_dom_sf"/>
</dbReference>
<evidence type="ECO:0000259" key="2">
    <source>
        <dbReference type="Pfam" id="PF17667"/>
    </source>
</evidence>
<dbReference type="Pfam" id="PF17667">
    <property type="entry name" value="Pkinase_fungal"/>
    <property type="match status" value="1"/>
</dbReference>